<dbReference type="AlphaFoldDB" id="A0A2V5IT39"/>
<keyword evidence="4" id="KW-1185">Reference proteome</keyword>
<dbReference type="Proteomes" id="UP000247980">
    <property type="component" value="Unassembled WGS sequence"/>
</dbReference>
<evidence type="ECO:0008006" key="5">
    <source>
        <dbReference type="Google" id="ProtNLM"/>
    </source>
</evidence>
<evidence type="ECO:0000256" key="2">
    <source>
        <dbReference type="SAM" id="SignalP"/>
    </source>
</evidence>
<accession>A0A2V5IT39</accession>
<evidence type="ECO:0000313" key="4">
    <source>
        <dbReference type="Proteomes" id="UP000247980"/>
    </source>
</evidence>
<feature type="chain" id="PRO_5016150734" description="ARC6 IMS domain-containing protein" evidence="2">
    <location>
        <begin position="25"/>
        <end position="252"/>
    </location>
</feature>
<keyword evidence="2" id="KW-0732">Signal</keyword>
<reference evidence="3 4" key="1">
    <citation type="submission" date="2018-05" db="EMBL/GenBank/DDBJ databases">
        <title>Genetic diversity of glacier-inhabiting Cryobacterium bacteria in China and description of Cryobacterium mengkeensis sp. nov. and Arthrobacter glacialis sp. nov.</title>
        <authorList>
            <person name="Liu Q."/>
            <person name="Xin Y.-H."/>
        </authorList>
    </citation>
    <scope>NUCLEOTIDE SEQUENCE [LARGE SCALE GENOMIC DNA]</scope>
    <source>
        <strain evidence="3 4">B7</strain>
    </source>
</reference>
<protein>
    <recommendedName>
        <fullName evidence="5">ARC6 IMS domain-containing protein</fullName>
    </recommendedName>
</protein>
<evidence type="ECO:0000313" key="3">
    <source>
        <dbReference type="EMBL" id="PYI37313.1"/>
    </source>
</evidence>
<evidence type="ECO:0000256" key="1">
    <source>
        <dbReference type="SAM" id="MobiDB-lite"/>
    </source>
</evidence>
<gene>
    <name evidence="3" type="ORF">CVS30_15985</name>
</gene>
<proteinExistence type="predicted"/>
<feature type="compositionally biased region" description="Low complexity" evidence="1">
    <location>
        <begin position="68"/>
        <end position="87"/>
    </location>
</feature>
<feature type="signal peptide" evidence="2">
    <location>
        <begin position="1"/>
        <end position="24"/>
    </location>
</feature>
<organism evidence="3 4">
    <name type="scientific">Arthrobacter psychrolactophilus</name>
    <dbReference type="NCBI Taxonomy" id="92442"/>
    <lineage>
        <taxon>Bacteria</taxon>
        <taxon>Bacillati</taxon>
        <taxon>Actinomycetota</taxon>
        <taxon>Actinomycetes</taxon>
        <taxon>Micrococcales</taxon>
        <taxon>Micrococcaceae</taxon>
        <taxon>Arthrobacter</taxon>
    </lineage>
</organism>
<feature type="region of interest" description="Disordered" evidence="1">
    <location>
        <begin position="68"/>
        <end position="90"/>
    </location>
</feature>
<sequence>MPARRRVLWMFVLAVAIVAAVAFALSQNTPVVLSNPVPVETATAQGTETARTAMSSAVTAPVPAASSASAIPKAPTATTAPSAGRTAEPIPGSIVPPAAIGNEKISALVKTAVAGFINEAGQIATDSPAAPTPGVPASAPAEVDFTAVAAGVALGELEAQHQEFASNGWQQSGTVTVVGTPAVTTQGQGADQRITVMVCLDSSAVQLVDNTGATVLKAEKAGTRMNLNNYVVQEVDGKWLVIDHSFPDDPHC</sequence>
<name>A0A2V5IT39_9MICC</name>
<dbReference type="EMBL" id="QJVC01000024">
    <property type="protein sequence ID" value="PYI37313.1"/>
    <property type="molecule type" value="Genomic_DNA"/>
</dbReference>
<comment type="caution">
    <text evidence="3">The sequence shown here is derived from an EMBL/GenBank/DDBJ whole genome shotgun (WGS) entry which is preliminary data.</text>
</comment>